<keyword evidence="3" id="KW-1185">Reference proteome</keyword>
<sequence length="277" mass="28174">MSLKFLSLALVAIASASPFESLSKASADEPCEPCQPSGATGTTPPAIGTDLSSLYLDVLASVKDIHFKKRSVESRAEGFCCRQSLNCVNVQSLNIPMCYDKFTTNFAFPDGSYGSLTTGDYSSGSGSANLLTGNYTNGGQSGNIYASDAQAKPNTATLSIPPQYTGTGVGSAVPASQLGSVIVYTTTIPGTTFTAPTTVAETVRVATVSGQTVSETVSATTITQATTIAPQTNVVTKTQDAAATSSSTGAAGQVAVDSTSSLGMSVLGALLYALYAF</sequence>
<name>A0A9W8YHB8_9PLEO</name>
<dbReference type="EMBL" id="JAPEUY010000003">
    <property type="protein sequence ID" value="KAJ4375272.1"/>
    <property type="molecule type" value="Genomic_DNA"/>
</dbReference>
<comment type="caution">
    <text evidence="2">The sequence shown here is derived from an EMBL/GenBank/DDBJ whole genome shotgun (WGS) entry which is preliminary data.</text>
</comment>
<dbReference type="Proteomes" id="UP001140560">
    <property type="component" value="Unassembled WGS sequence"/>
</dbReference>
<gene>
    <name evidence="2" type="ORF">N0V83_002358</name>
</gene>
<feature type="signal peptide" evidence="1">
    <location>
        <begin position="1"/>
        <end position="16"/>
    </location>
</feature>
<dbReference type="OrthoDB" id="3438781at2759"/>
<evidence type="ECO:0000313" key="2">
    <source>
        <dbReference type="EMBL" id="KAJ4375272.1"/>
    </source>
</evidence>
<organism evidence="2 3">
    <name type="scientific">Neocucurbitaria cava</name>
    <dbReference type="NCBI Taxonomy" id="798079"/>
    <lineage>
        <taxon>Eukaryota</taxon>
        <taxon>Fungi</taxon>
        <taxon>Dikarya</taxon>
        <taxon>Ascomycota</taxon>
        <taxon>Pezizomycotina</taxon>
        <taxon>Dothideomycetes</taxon>
        <taxon>Pleosporomycetidae</taxon>
        <taxon>Pleosporales</taxon>
        <taxon>Pleosporineae</taxon>
        <taxon>Cucurbitariaceae</taxon>
        <taxon>Neocucurbitaria</taxon>
    </lineage>
</organism>
<keyword evidence="1" id="KW-0732">Signal</keyword>
<reference evidence="2" key="1">
    <citation type="submission" date="2022-10" db="EMBL/GenBank/DDBJ databases">
        <title>Tapping the CABI collections for fungal endophytes: first genome assemblies for Collariella, Neodidymelliopsis, Ascochyta clinopodiicola, Didymella pomorum, Didymosphaeria variabile, Neocosmospora piperis and Neocucurbitaria cava.</title>
        <authorList>
            <person name="Hill R."/>
        </authorList>
    </citation>
    <scope>NUCLEOTIDE SEQUENCE</scope>
    <source>
        <strain evidence="2">IMI 356814</strain>
    </source>
</reference>
<feature type="chain" id="PRO_5040799079" evidence="1">
    <location>
        <begin position="17"/>
        <end position="277"/>
    </location>
</feature>
<protein>
    <submittedName>
        <fullName evidence="2">Uncharacterized protein</fullName>
    </submittedName>
</protein>
<evidence type="ECO:0000313" key="3">
    <source>
        <dbReference type="Proteomes" id="UP001140560"/>
    </source>
</evidence>
<proteinExistence type="predicted"/>
<evidence type="ECO:0000256" key="1">
    <source>
        <dbReference type="SAM" id="SignalP"/>
    </source>
</evidence>
<dbReference type="AlphaFoldDB" id="A0A9W8YHB8"/>
<accession>A0A9W8YHB8</accession>